<reference evidence="1 2" key="1">
    <citation type="submission" date="2023-04" db="EMBL/GenBank/DDBJ databases">
        <title>Marinobulbifer ophiurae gen. nov., sp. Nov., isolate from tissue of brittle star Ophioplocus japonicus.</title>
        <authorList>
            <person name="Kawano K."/>
            <person name="Sawayama S."/>
            <person name="Nakagawa S."/>
        </authorList>
    </citation>
    <scope>NUCLEOTIDE SEQUENCE [LARGE SCALE GENOMIC DNA]</scope>
    <source>
        <strain evidence="1 2">NKW57</strain>
    </source>
</reference>
<name>A0ABQ6LVA8_9GAMM</name>
<sequence>MAFESKVKTKIGSTVIGVALGCLLAPGVATADRLTSLKQQVIVDPYYYEGRRADRRRGRVYIIRDNRRRPGYYAPYYGAYGNTPAFRGVLYALPSNAMRVRVDGRVYYVVNGIYYQWDSSVQGYRVARP</sequence>
<organism evidence="1 2">
    <name type="scientific">Biformimicrobium ophioploci</name>
    <dbReference type="NCBI Taxonomy" id="3036711"/>
    <lineage>
        <taxon>Bacteria</taxon>
        <taxon>Pseudomonadati</taxon>
        <taxon>Pseudomonadota</taxon>
        <taxon>Gammaproteobacteria</taxon>
        <taxon>Cellvibrionales</taxon>
        <taxon>Microbulbiferaceae</taxon>
        <taxon>Biformimicrobium</taxon>
    </lineage>
</organism>
<keyword evidence="2" id="KW-1185">Reference proteome</keyword>
<proteinExistence type="predicted"/>
<accession>A0ABQ6LVA8</accession>
<dbReference type="PROSITE" id="PS51257">
    <property type="entry name" value="PROKAR_LIPOPROTEIN"/>
    <property type="match status" value="1"/>
</dbReference>
<comment type="caution">
    <text evidence="1">The sequence shown here is derived from an EMBL/GenBank/DDBJ whole genome shotgun (WGS) entry which is preliminary data.</text>
</comment>
<protein>
    <submittedName>
        <fullName evidence="1">Uncharacterized protein</fullName>
    </submittedName>
</protein>
<gene>
    <name evidence="1" type="ORF">MNKW57_03550</name>
</gene>
<dbReference type="EMBL" id="BSYJ01000001">
    <property type="protein sequence ID" value="GMG86034.1"/>
    <property type="molecule type" value="Genomic_DNA"/>
</dbReference>
<dbReference type="Proteomes" id="UP001224392">
    <property type="component" value="Unassembled WGS sequence"/>
</dbReference>
<evidence type="ECO:0000313" key="1">
    <source>
        <dbReference type="EMBL" id="GMG86034.1"/>
    </source>
</evidence>
<dbReference type="RefSeq" id="WP_285762549.1">
    <property type="nucleotide sequence ID" value="NZ_BSYJ01000001.1"/>
</dbReference>
<evidence type="ECO:0000313" key="2">
    <source>
        <dbReference type="Proteomes" id="UP001224392"/>
    </source>
</evidence>